<dbReference type="EMBL" id="JAAMAY010000030">
    <property type="protein sequence ID" value="NTC30718.1"/>
    <property type="molecule type" value="Genomic_DNA"/>
</dbReference>
<reference evidence="1" key="1">
    <citation type="journal article" date="2020" name="Science">
        <title>Unexpected conservation and global transmission of agrobacterial virulence plasmids.</title>
        <authorList>
            <person name="Weisberg A.J."/>
            <person name="Davis E.W. 2nd"/>
            <person name="Tabima J."/>
            <person name="Belcher M.S."/>
            <person name="Miller M."/>
            <person name="Kuo C.H."/>
            <person name="Loper J.E."/>
            <person name="Grunwald N.J."/>
            <person name="Putnam M.L."/>
            <person name="Chang J.H."/>
        </authorList>
    </citation>
    <scope>NUCLEOTIDE SEQUENCE</scope>
    <source>
        <strain evidence="1">17-1853-1a</strain>
    </source>
</reference>
<dbReference type="AlphaFoldDB" id="A0AA44JBL8"/>
<sequence>MQRNKIRTLQVTGAALTFGGAALGFFNTIVPAVGSIGTTTDSFVPQHSAFIEALMSNGERVTGKFESTSHQMVLEGVNRISDIITRQAEPRPITTERDWYPVYIMRVTPTKSYVDGTAGQIKSMSPSGLTSFEKSADQKPIVIEDEWISSYHSEILNRSELK</sequence>
<gene>
    <name evidence="1" type="ORF">G6M46_21545</name>
</gene>
<name>A0AA44JBL8_AGRTU</name>
<dbReference type="RefSeq" id="WP_174019207.1">
    <property type="nucleotide sequence ID" value="NZ_JAAMAW010000015.1"/>
</dbReference>
<evidence type="ECO:0000313" key="1">
    <source>
        <dbReference type="EMBL" id="NTC30718.1"/>
    </source>
</evidence>
<evidence type="ECO:0000313" key="2">
    <source>
        <dbReference type="Proteomes" id="UP000702952"/>
    </source>
</evidence>
<protein>
    <submittedName>
        <fullName evidence="1">Uncharacterized protein</fullName>
    </submittedName>
</protein>
<comment type="caution">
    <text evidence="1">The sequence shown here is derived from an EMBL/GenBank/DDBJ whole genome shotgun (WGS) entry which is preliminary data.</text>
</comment>
<dbReference type="Proteomes" id="UP000702952">
    <property type="component" value="Unassembled WGS sequence"/>
</dbReference>
<accession>A0AA44JBL8</accession>
<organism evidence="1 2">
    <name type="scientific">Agrobacterium tumefaciens</name>
    <dbReference type="NCBI Taxonomy" id="358"/>
    <lineage>
        <taxon>Bacteria</taxon>
        <taxon>Pseudomonadati</taxon>
        <taxon>Pseudomonadota</taxon>
        <taxon>Alphaproteobacteria</taxon>
        <taxon>Hyphomicrobiales</taxon>
        <taxon>Rhizobiaceae</taxon>
        <taxon>Rhizobium/Agrobacterium group</taxon>
        <taxon>Agrobacterium</taxon>
        <taxon>Agrobacterium tumefaciens complex</taxon>
    </lineage>
</organism>
<proteinExistence type="predicted"/>